<accession>A0ABU3RSV0</accession>
<evidence type="ECO:0000313" key="4">
    <source>
        <dbReference type="Proteomes" id="UP001256673"/>
    </source>
</evidence>
<protein>
    <recommendedName>
        <fullName evidence="2">Phosphotyrosine protein phosphatase I domain-containing protein</fullName>
    </recommendedName>
</protein>
<dbReference type="RefSeq" id="WP_186325410.1">
    <property type="nucleotide sequence ID" value="NZ_JAWDIU010000001.1"/>
</dbReference>
<reference evidence="3 4" key="1">
    <citation type="submission" date="2023-09" db="EMBL/GenBank/DDBJ databases">
        <title>Microbacterium fusihabitans sp. nov., Microbacterium phycihabitans sp. nov., and Microbacterium cervinum sp. nov., isolated from dried seaweeds of beach.</title>
        <authorList>
            <person name="Lee S.D."/>
        </authorList>
    </citation>
    <scope>NUCLEOTIDE SEQUENCE [LARGE SCALE GENOMIC DNA]</scope>
    <source>
        <strain evidence="3 4">KSW2-21</strain>
    </source>
</reference>
<dbReference type="Proteomes" id="UP001256673">
    <property type="component" value="Unassembled WGS sequence"/>
</dbReference>
<keyword evidence="4" id="KW-1185">Reference proteome</keyword>
<dbReference type="InterPro" id="IPR023485">
    <property type="entry name" value="Ptyr_pPase"/>
</dbReference>
<sequence>MTVDRILVLCTANMIRSPFVAGLLSSRLPQARAGRLAVHSAGTAARPGHAVPEDVLRIGRTYGLSLDTHRSRRLDESLLRAGDTVLCAEAAHRRVVLDLRPDLIASTFTIREFARLTEAPSVRGSAGSWAELVRACAGARLASAGTNAETDDIVDPVDGPASAWFAFERQATGAVSAILGAVGSLRPTGPSASAADPAPRTRREYRQAQLTPSDPPAPWRK</sequence>
<dbReference type="InterPro" id="IPR036196">
    <property type="entry name" value="Ptyr_pPase_sf"/>
</dbReference>
<dbReference type="Gene3D" id="3.40.50.2300">
    <property type="match status" value="1"/>
</dbReference>
<dbReference type="SUPFAM" id="SSF52788">
    <property type="entry name" value="Phosphotyrosine protein phosphatases I"/>
    <property type="match status" value="1"/>
</dbReference>
<evidence type="ECO:0000256" key="1">
    <source>
        <dbReference type="SAM" id="MobiDB-lite"/>
    </source>
</evidence>
<organism evidence="3 4">
    <name type="scientific">Microbacterium algihabitans</name>
    <dbReference type="NCBI Taxonomy" id="3075992"/>
    <lineage>
        <taxon>Bacteria</taxon>
        <taxon>Bacillati</taxon>
        <taxon>Actinomycetota</taxon>
        <taxon>Actinomycetes</taxon>
        <taxon>Micrococcales</taxon>
        <taxon>Microbacteriaceae</taxon>
        <taxon>Microbacterium</taxon>
    </lineage>
</organism>
<comment type="caution">
    <text evidence="3">The sequence shown here is derived from an EMBL/GenBank/DDBJ whole genome shotgun (WGS) entry which is preliminary data.</text>
</comment>
<evidence type="ECO:0000259" key="2">
    <source>
        <dbReference type="SMART" id="SM00226"/>
    </source>
</evidence>
<dbReference type="Pfam" id="PF01451">
    <property type="entry name" value="LMWPc"/>
    <property type="match status" value="1"/>
</dbReference>
<evidence type="ECO:0000313" key="3">
    <source>
        <dbReference type="EMBL" id="MDU0325685.1"/>
    </source>
</evidence>
<gene>
    <name evidence="3" type="ORF">RWH43_02835</name>
</gene>
<feature type="domain" description="Phosphotyrosine protein phosphatase I" evidence="2">
    <location>
        <begin position="4"/>
        <end position="115"/>
    </location>
</feature>
<feature type="region of interest" description="Disordered" evidence="1">
    <location>
        <begin position="185"/>
        <end position="221"/>
    </location>
</feature>
<proteinExistence type="predicted"/>
<dbReference type="SMART" id="SM00226">
    <property type="entry name" value="LMWPc"/>
    <property type="match status" value="1"/>
</dbReference>
<name>A0ABU3RSV0_9MICO</name>
<dbReference type="EMBL" id="JAWDIU010000001">
    <property type="protein sequence ID" value="MDU0325685.1"/>
    <property type="molecule type" value="Genomic_DNA"/>
</dbReference>